<accession>A0AAD6QI66</accession>
<name>A0AAD6QI66_9ROSI</name>
<evidence type="ECO:0000313" key="3">
    <source>
        <dbReference type="Proteomes" id="UP001164929"/>
    </source>
</evidence>
<feature type="compositionally biased region" description="Basic and acidic residues" evidence="1">
    <location>
        <begin position="40"/>
        <end position="67"/>
    </location>
</feature>
<evidence type="ECO:0000256" key="1">
    <source>
        <dbReference type="SAM" id="MobiDB-lite"/>
    </source>
</evidence>
<organism evidence="2 3">
    <name type="scientific">Populus alba x Populus x berolinensis</name>
    <dbReference type="NCBI Taxonomy" id="444605"/>
    <lineage>
        <taxon>Eukaryota</taxon>
        <taxon>Viridiplantae</taxon>
        <taxon>Streptophyta</taxon>
        <taxon>Embryophyta</taxon>
        <taxon>Tracheophyta</taxon>
        <taxon>Spermatophyta</taxon>
        <taxon>Magnoliopsida</taxon>
        <taxon>eudicotyledons</taxon>
        <taxon>Gunneridae</taxon>
        <taxon>Pentapetalae</taxon>
        <taxon>rosids</taxon>
        <taxon>fabids</taxon>
        <taxon>Malpighiales</taxon>
        <taxon>Salicaceae</taxon>
        <taxon>Saliceae</taxon>
        <taxon>Populus</taxon>
    </lineage>
</organism>
<dbReference type="EMBL" id="JAQIZT010000007">
    <property type="protein sequence ID" value="KAJ6990851.1"/>
    <property type="molecule type" value="Genomic_DNA"/>
</dbReference>
<evidence type="ECO:0000313" key="2">
    <source>
        <dbReference type="EMBL" id="KAJ6990851.1"/>
    </source>
</evidence>
<protein>
    <submittedName>
        <fullName evidence="2">Uncharacterized protein</fullName>
    </submittedName>
</protein>
<comment type="caution">
    <text evidence="2">The sequence shown here is derived from an EMBL/GenBank/DDBJ whole genome shotgun (WGS) entry which is preliminary data.</text>
</comment>
<sequence>MEVRIDQAAAPLVSKRFFQRNENAVTNKEFNRSLVSHDPPTSREQERERERGKGRGASKDIVEEKGR</sequence>
<dbReference type="AlphaFoldDB" id="A0AAD6QI66"/>
<gene>
    <name evidence="2" type="ORF">NC653_019181</name>
</gene>
<feature type="region of interest" description="Disordered" evidence="1">
    <location>
        <begin position="22"/>
        <end position="67"/>
    </location>
</feature>
<dbReference type="Proteomes" id="UP001164929">
    <property type="component" value="Chromosome 7"/>
</dbReference>
<reference evidence="2" key="1">
    <citation type="journal article" date="2023" name="Mol. Ecol. Resour.">
        <title>Chromosome-level genome assembly of a triploid poplar Populus alba 'Berolinensis'.</title>
        <authorList>
            <person name="Chen S."/>
            <person name="Yu Y."/>
            <person name="Wang X."/>
            <person name="Wang S."/>
            <person name="Zhang T."/>
            <person name="Zhou Y."/>
            <person name="He R."/>
            <person name="Meng N."/>
            <person name="Wang Y."/>
            <person name="Liu W."/>
            <person name="Liu Z."/>
            <person name="Liu J."/>
            <person name="Guo Q."/>
            <person name="Huang H."/>
            <person name="Sederoff R.R."/>
            <person name="Wang G."/>
            <person name="Qu G."/>
            <person name="Chen S."/>
        </authorList>
    </citation>
    <scope>NUCLEOTIDE SEQUENCE</scope>
    <source>
        <strain evidence="2">SC-2020</strain>
    </source>
</reference>
<proteinExistence type="predicted"/>
<keyword evidence="3" id="KW-1185">Reference proteome</keyword>